<protein>
    <submittedName>
        <fullName evidence="2">Phage portal protein</fullName>
    </submittedName>
</protein>
<feature type="region of interest" description="Disordered" evidence="1">
    <location>
        <begin position="459"/>
        <end position="480"/>
    </location>
</feature>
<evidence type="ECO:0000313" key="2">
    <source>
        <dbReference type="EMBL" id="TXK52374.1"/>
    </source>
</evidence>
<accession>A0A5C8KB14</accession>
<evidence type="ECO:0000256" key="1">
    <source>
        <dbReference type="SAM" id="MobiDB-lite"/>
    </source>
</evidence>
<feature type="region of interest" description="Disordered" evidence="1">
    <location>
        <begin position="25"/>
        <end position="46"/>
    </location>
</feature>
<evidence type="ECO:0000313" key="3">
    <source>
        <dbReference type="Proteomes" id="UP000321926"/>
    </source>
</evidence>
<gene>
    <name evidence="2" type="ORF">FVR03_01270</name>
</gene>
<dbReference type="Pfam" id="PF05133">
    <property type="entry name" value="SPP1_portal"/>
    <property type="match status" value="1"/>
</dbReference>
<feature type="compositionally biased region" description="Basic and acidic residues" evidence="1">
    <location>
        <begin position="25"/>
        <end position="43"/>
    </location>
</feature>
<name>A0A5C8KB14_9BACT</name>
<dbReference type="InterPro" id="IPR021145">
    <property type="entry name" value="Portal_protein_SPP1_Gp6-like"/>
</dbReference>
<dbReference type="Proteomes" id="UP000321926">
    <property type="component" value="Unassembled WGS sequence"/>
</dbReference>
<keyword evidence="3" id="KW-1185">Reference proteome</keyword>
<comment type="caution">
    <text evidence="2">The sequence shown here is derived from an EMBL/GenBank/DDBJ whole genome shotgun (WGS) entry which is preliminary data.</text>
</comment>
<dbReference type="AlphaFoldDB" id="A0A5C8KB14"/>
<dbReference type="OrthoDB" id="1452435at2"/>
<dbReference type="EMBL" id="VRTY01000003">
    <property type="protein sequence ID" value="TXK52374.1"/>
    <property type="molecule type" value="Genomic_DNA"/>
</dbReference>
<reference evidence="2 3" key="1">
    <citation type="submission" date="2019-08" db="EMBL/GenBank/DDBJ databases">
        <authorList>
            <person name="Shi S."/>
        </authorList>
    </citation>
    <scope>NUCLEOTIDE SEQUENCE [LARGE SCALE GENOMIC DNA]</scope>
    <source>
        <strain evidence="2 3">GY10130</strain>
    </source>
</reference>
<proteinExistence type="predicted"/>
<dbReference type="RefSeq" id="WP_147919946.1">
    <property type="nucleotide sequence ID" value="NZ_VRTY01000003.1"/>
</dbReference>
<organism evidence="2 3">
    <name type="scientific">Pontibacter qinzhouensis</name>
    <dbReference type="NCBI Taxonomy" id="2603253"/>
    <lineage>
        <taxon>Bacteria</taxon>
        <taxon>Pseudomonadati</taxon>
        <taxon>Bacteroidota</taxon>
        <taxon>Cytophagia</taxon>
        <taxon>Cytophagales</taxon>
        <taxon>Hymenobacteraceae</taxon>
        <taxon>Pontibacter</taxon>
    </lineage>
</organism>
<sequence length="480" mass="54020">MTLEELASLKADKLIEAVTATKKENKYEEGKKQYDPNLHDVKSATHRPNKLKLTPTDKFEEDGVTPIVKKESTEPAKIAIPLQKYIIHQRASFAVGNKITFKSDVPESPVFEAALQTWRKAKMQYQLKEIAIKMMAETEVALIWYGKVDEKSPGKVKFRNRIVSPSTGDDLYPVFDKYNDMIAFGRGYKVDDVEYFDLYTAETLRRFKKGEKGMEEYFTKVGKDEEGNEIGIIEELPYGKIPVIYWRQELPECDDVKDLIRAREFNQSDFFDNNQYFGDPIMFLKGTALNMPAKGVAGKVMEGSADADAKILSPGDYTAARKLEFDMLDMNIFTLTRSAKLDAESMKGLGDLSAAAMDRMLISPHMAARDMQDGEFGRGVQRCMNFLLAVYSDILGIQDNVEAEPVFSLFRIDDAAERIELALKANGGKPVIDQQGSIEMAGTSDYPDEMIERIRKEAKEAQANVIGNTPPGPPKEELDD</sequence>